<dbReference type="RefSeq" id="WP_124798062.1">
    <property type="nucleotide sequence ID" value="NZ_CP034170.1"/>
</dbReference>
<dbReference type="Proteomes" id="UP000268084">
    <property type="component" value="Chromosome"/>
</dbReference>
<gene>
    <name evidence="2" type="ORF">EH165_03580</name>
</gene>
<protein>
    <submittedName>
        <fullName evidence="2">Enoyl-CoA hydratase</fullName>
    </submittedName>
</protein>
<organism evidence="2 3">
    <name type="scientific">Nakamurella antarctica</name>
    <dbReference type="NCBI Taxonomy" id="1902245"/>
    <lineage>
        <taxon>Bacteria</taxon>
        <taxon>Bacillati</taxon>
        <taxon>Actinomycetota</taxon>
        <taxon>Actinomycetes</taxon>
        <taxon>Nakamurellales</taxon>
        <taxon>Nakamurellaceae</taxon>
        <taxon>Nakamurella</taxon>
    </lineage>
</organism>
<dbReference type="AlphaFoldDB" id="A0A3G8ZKR8"/>
<accession>A0A3G8ZKR8</accession>
<proteinExistence type="inferred from homology"/>
<dbReference type="EMBL" id="CP034170">
    <property type="protein sequence ID" value="AZI57377.1"/>
    <property type="molecule type" value="Genomic_DNA"/>
</dbReference>
<sequence length="258" mass="26463">MSGKSENFTLEGGVARIVLTETERGAPINPASLAALAHGIALARKADARIVVLSSAGKAFSVGGDIKSFASATDPEPQVRETAQILHNIILELHGLNAIVISVVQGVAAGAGFPLAAAADIVLAARSARFTFAYSKIGLTPDGGSTLLAATLGLHRTLQWALLNPLLTAQELCDAGLVAAVYPDDELEAGLASTIQTLLQGSRSAQVSAKRLIRNQAINNGRQALDAETAAIAAAAASLDGLEGVRAFVGKRPPNFLS</sequence>
<dbReference type="OrthoDB" id="3473569at2"/>
<dbReference type="PANTHER" id="PTHR43459:SF1">
    <property type="entry name" value="EG:BACN32G11.4 PROTEIN"/>
    <property type="match status" value="1"/>
</dbReference>
<evidence type="ECO:0000313" key="2">
    <source>
        <dbReference type="EMBL" id="AZI57377.1"/>
    </source>
</evidence>
<evidence type="ECO:0000256" key="1">
    <source>
        <dbReference type="ARBA" id="ARBA00005254"/>
    </source>
</evidence>
<dbReference type="InterPro" id="IPR014748">
    <property type="entry name" value="Enoyl-CoA_hydra_C"/>
</dbReference>
<dbReference type="InterPro" id="IPR029045">
    <property type="entry name" value="ClpP/crotonase-like_dom_sf"/>
</dbReference>
<dbReference type="PANTHER" id="PTHR43459">
    <property type="entry name" value="ENOYL-COA HYDRATASE"/>
    <property type="match status" value="1"/>
</dbReference>
<evidence type="ECO:0000313" key="3">
    <source>
        <dbReference type="Proteomes" id="UP000268084"/>
    </source>
</evidence>
<dbReference type="GO" id="GO:0003824">
    <property type="term" value="F:catalytic activity"/>
    <property type="evidence" value="ECO:0007669"/>
    <property type="project" value="UniProtKB-ARBA"/>
</dbReference>
<comment type="similarity">
    <text evidence="1">Belongs to the enoyl-CoA hydratase/isomerase family.</text>
</comment>
<dbReference type="Gene3D" id="1.10.12.10">
    <property type="entry name" value="Lyase 2-enoyl-coa Hydratase, Chain A, domain 2"/>
    <property type="match status" value="1"/>
</dbReference>
<reference evidence="2 3" key="1">
    <citation type="submission" date="2018-11" db="EMBL/GenBank/DDBJ databases">
        <authorList>
            <person name="Da X."/>
        </authorList>
    </citation>
    <scope>NUCLEOTIDE SEQUENCE [LARGE SCALE GENOMIC DNA]</scope>
    <source>
        <strain evidence="2 3">S14-144</strain>
    </source>
</reference>
<dbReference type="Gene3D" id="3.90.226.10">
    <property type="entry name" value="2-enoyl-CoA Hydratase, Chain A, domain 1"/>
    <property type="match status" value="1"/>
</dbReference>
<reference evidence="2 3" key="2">
    <citation type="submission" date="2018-12" db="EMBL/GenBank/DDBJ databases">
        <title>Nakamurella antarcticus sp. nov., isolated from Antarctica South Shetland Islands soil.</title>
        <authorList>
            <person name="Peng F."/>
        </authorList>
    </citation>
    <scope>NUCLEOTIDE SEQUENCE [LARGE SCALE GENOMIC DNA]</scope>
    <source>
        <strain evidence="2 3">S14-144</strain>
    </source>
</reference>
<dbReference type="CDD" id="cd06558">
    <property type="entry name" value="crotonase-like"/>
    <property type="match status" value="1"/>
</dbReference>
<name>A0A3G8ZKR8_9ACTN</name>
<dbReference type="InterPro" id="IPR001753">
    <property type="entry name" value="Enoyl-CoA_hydra/iso"/>
</dbReference>
<dbReference type="SUPFAM" id="SSF52096">
    <property type="entry name" value="ClpP/crotonase"/>
    <property type="match status" value="1"/>
</dbReference>
<keyword evidence="3" id="KW-1185">Reference proteome</keyword>
<dbReference type="Pfam" id="PF00378">
    <property type="entry name" value="ECH_1"/>
    <property type="match status" value="1"/>
</dbReference>
<dbReference type="KEGG" id="nak:EH165_03580"/>